<proteinExistence type="predicted"/>
<dbReference type="Proteomes" id="UP000789405">
    <property type="component" value="Unassembled WGS sequence"/>
</dbReference>
<feature type="non-terminal residue" evidence="2">
    <location>
        <position position="1"/>
    </location>
</feature>
<evidence type="ECO:0000313" key="2">
    <source>
        <dbReference type="EMBL" id="CAG8753979.1"/>
    </source>
</evidence>
<evidence type="ECO:0000256" key="1">
    <source>
        <dbReference type="SAM" id="SignalP"/>
    </source>
</evidence>
<evidence type="ECO:0000313" key="3">
    <source>
        <dbReference type="Proteomes" id="UP000789405"/>
    </source>
</evidence>
<keyword evidence="3" id="KW-1185">Reference proteome</keyword>
<organism evidence="2 3">
    <name type="scientific">Dentiscutata erythropus</name>
    <dbReference type="NCBI Taxonomy" id="1348616"/>
    <lineage>
        <taxon>Eukaryota</taxon>
        <taxon>Fungi</taxon>
        <taxon>Fungi incertae sedis</taxon>
        <taxon>Mucoromycota</taxon>
        <taxon>Glomeromycotina</taxon>
        <taxon>Glomeromycetes</taxon>
        <taxon>Diversisporales</taxon>
        <taxon>Gigasporaceae</taxon>
        <taxon>Dentiscutata</taxon>
    </lineage>
</organism>
<comment type="caution">
    <text evidence="2">The sequence shown here is derived from an EMBL/GenBank/DDBJ whole genome shotgun (WGS) entry which is preliminary data.</text>
</comment>
<dbReference type="AlphaFoldDB" id="A0A9N9IW06"/>
<dbReference type="EMBL" id="CAJVPY010015843">
    <property type="protein sequence ID" value="CAG8753979.1"/>
    <property type="molecule type" value="Genomic_DNA"/>
</dbReference>
<accession>A0A9N9IW06</accession>
<keyword evidence="1" id="KW-0732">Signal</keyword>
<feature type="chain" id="PRO_5040358493" evidence="1">
    <location>
        <begin position="25"/>
        <end position="77"/>
    </location>
</feature>
<gene>
    <name evidence="2" type="ORF">DERYTH_LOCUS17153</name>
</gene>
<feature type="signal peptide" evidence="1">
    <location>
        <begin position="1"/>
        <end position="24"/>
    </location>
</feature>
<reference evidence="2" key="1">
    <citation type="submission" date="2021-06" db="EMBL/GenBank/DDBJ databases">
        <authorList>
            <person name="Kallberg Y."/>
            <person name="Tangrot J."/>
            <person name="Rosling A."/>
        </authorList>
    </citation>
    <scope>NUCLEOTIDE SEQUENCE</scope>
    <source>
        <strain evidence="2">MA453B</strain>
    </source>
</reference>
<protein>
    <submittedName>
        <fullName evidence="2">25678_t:CDS:1</fullName>
    </submittedName>
</protein>
<name>A0A9N9IW06_9GLOM</name>
<sequence length="77" mass="9540">GFSKITLFFNLTLFYLNHYHITMAEFDEFDKYELPSLHQETHRDRQYPYESDPNELYVYESYPDESYQDESYLDNLY</sequence>